<proteinExistence type="predicted"/>
<feature type="chain" id="PRO_5009162852" description="Outer spore wall assembly protein SHE10" evidence="2">
    <location>
        <begin position="23"/>
        <end position="788"/>
    </location>
</feature>
<feature type="compositionally biased region" description="Basic and acidic residues" evidence="1">
    <location>
        <begin position="648"/>
        <end position="660"/>
    </location>
</feature>
<feature type="region of interest" description="Disordered" evidence="1">
    <location>
        <begin position="730"/>
        <end position="788"/>
    </location>
</feature>
<protein>
    <recommendedName>
        <fullName evidence="5">Outer spore wall assembly protein SHE10</fullName>
    </recommendedName>
</protein>
<name>A0A1E4SKR1_9ASCO</name>
<feature type="region of interest" description="Disordered" evidence="1">
    <location>
        <begin position="549"/>
        <end position="710"/>
    </location>
</feature>
<sequence>MFGASYWLLLTALVAYFVYTLTSVCPINDPSPLSIDTLFHKSPVTYHTCVLSHEYLKPVYLAEVLPRYQHNVEPVLKDIDSKLHLTFVAQSLRQMVDSVARNHRVAAFVENRIANAQYVIDGSSAWLEPRSTRLRAVARGKLAYYWALAKVYLHQTVETIQVYYYDLSGKVAVAVQPYSEKVLDSEWVASAVFWFNRLVEAFWAKANSHYLQEKRDFIKSEFKNLVKFDEFGLSKSQPVDDIASLLVEEPTASSEDEIERVTIVLTSTLTATATPTEVGISVEDYQDYDVIKLNQELELWDGKVARTLEMAANNLEVEMKPVIDQAILSIKDDISSKMQQLQVENYKQYQQLNKMIKEISKDYERIEQTNDTTIESVTRQEVRDVIAKSYQLPEELALTIQNEYLIKAHEYVTNNYFRVIQDTIDILETFAENTIQDFSKLLTTLLAELNFENEEIDWQAWKQFHRVKEQLFDFRDSIMDTANEYKLNKSNNKELQTIGLQVWNEYLKNVEFHINFLLRDNDDYLKLARAKANVAFQLREGLVRGLEAKKVEEEPQAQADPIESQPETSVEEPIETQPEHQPESIENQPDVSVEDSTDAQPETPSVEEAIDSERDVLVEDFLDDQPDSIETQPDVSAEDSVVPQPEEQPDHPHAQEKDTISESAIKDSQPVSHPQSPESQETPDHASTAESVEASDEENSESRENIVLEAVETVINAPTEDDYESVPFEAVSEDDHELVEETIPADVEESGDEDEYEVEEVIVEEEEEEEEEEDKEDDEDLASEAETF</sequence>
<evidence type="ECO:0008006" key="5">
    <source>
        <dbReference type="Google" id="ProtNLM"/>
    </source>
</evidence>
<dbReference type="EMBL" id="KV453911">
    <property type="protein sequence ID" value="ODV80027.1"/>
    <property type="molecule type" value="Genomic_DNA"/>
</dbReference>
<evidence type="ECO:0000256" key="2">
    <source>
        <dbReference type="SAM" id="SignalP"/>
    </source>
</evidence>
<evidence type="ECO:0000313" key="3">
    <source>
        <dbReference type="EMBL" id="ODV80027.1"/>
    </source>
</evidence>
<dbReference type="GeneID" id="30980818"/>
<keyword evidence="2" id="KW-0732">Signal</keyword>
<gene>
    <name evidence="3" type="ORF">CANTADRAFT_21291</name>
</gene>
<keyword evidence="4" id="KW-1185">Reference proteome</keyword>
<accession>A0A1E4SKR1</accession>
<evidence type="ECO:0000256" key="1">
    <source>
        <dbReference type="SAM" id="MobiDB-lite"/>
    </source>
</evidence>
<evidence type="ECO:0000313" key="4">
    <source>
        <dbReference type="Proteomes" id="UP000094285"/>
    </source>
</evidence>
<reference evidence="4" key="1">
    <citation type="submission" date="2016-05" db="EMBL/GenBank/DDBJ databases">
        <title>Comparative genomics of biotechnologically important yeasts.</title>
        <authorList>
            <consortium name="DOE Joint Genome Institute"/>
            <person name="Riley R."/>
            <person name="Haridas S."/>
            <person name="Wolfe K.H."/>
            <person name="Lopes M.R."/>
            <person name="Hittinger C.T."/>
            <person name="Goker M."/>
            <person name="Salamov A."/>
            <person name="Wisecaver J."/>
            <person name="Long T.M."/>
            <person name="Aerts A.L."/>
            <person name="Barry K."/>
            <person name="Choi C."/>
            <person name="Clum A."/>
            <person name="Coughlan A.Y."/>
            <person name="Deshpande S."/>
            <person name="Douglass A.P."/>
            <person name="Hanson S.J."/>
            <person name="Klenk H.-P."/>
            <person name="Labutti K."/>
            <person name="Lapidus A."/>
            <person name="Lindquist E."/>
            <person name="Lipzen A."/>
            <person name="Meier-Kolthoff J.P."/>
            <person name="Ohm R.A."/>
            <person name="Otillar R.P."/>
            <person name="Pangilinan J."/>
            <person name="Peng Y."/>
            <person name="Rokas A."/>
            <person name="Rosa C.A."/>
            <person name="Scheuner C."/>
            <person name="Sibirny A.A."/>
            <person name="Slot J.C."/>
            <person name="Stielow J.B."/>
            <person name="Sun H."/>
            <person name="Kurtzman C.P."/>
            <person name="Blackwell M."/>
            <person name="Grigoriev I.V."/>
            <person name="Jeffries T.W."/>
        </authorList>
    </citation>
    <scope>NUCLEOTIDE SEQUENCE [LARGE SCALE GENOMIC DNA]</scope>
    <source>
        <strain evidence="4">NRRL Y-17324</strain>
    </source>
</reference>
<dbReference type="STRING" id="984487.A0A1E4SKR1"/>
<feature type="compositionally biased region" description="Acidic residues" evidence="1">
    <location>
        <begin position="746"/>
        <end position="788"/>
    </location>
</feature>
<dbReference type="RefSeq" id="XP_020065149.1">
    <property type="nucleotide sequence ID" value="XM_020206681.1"/>
</dbReference>
<feature type="compositionally biased region" description="Acidic residues" evidence="1">
    <location>
        <begin position="618"/>
        <end position="627"/>
    </location>
</feature>
<feature type="compositionally biased region" description="Acidic residues" evidence="1">
    <location>
        <begin position="731"/>
        <end position="740"/>
    </location>
</feature>
<dbReference type="OrthoDB" id="3260408at2759"/>
<feature type="signal peptide" evidence="2">
    <location>
        <begin position="1"/>
        <end position="22"/>
    </location>
</feature>
<dbReference type="Proteomes" id="UP000094285">
    <property type="component" value="Unassembled WGS sequence"/>
</dbReference>
<organism evidence="3 4">
    <name type="scientific">Suhomyces tanzawaensis NRRL Y-17324</name>
    <dbReference type="NCBI Taxonomy" id="984487"/>
    <lineage>
        <taxon>Eukaryota</taxon>
        <taxon>Fungi</taxon>
        <taxon>Dikarya</taxon>
        <taxon>Ascomycota</taxon>
        <taxon>Saccharomycotina</taxon>
        <taxon>Pichiomycetes</taxon>
        <taxon>Debaryomycetaceae</taxon>
        <taxon>Suhomyces</taxon>
    </lineage>
</organism>
<feature type="compositionally biased region" description="Polar residues" evidence="1">
    <location>
        <begin position="669"/>
        <end position="680"/>
    </location>
</feature>
<dbReference type="AlphaFoldDB" id="A0A1E4SKR1"/>